<evidence type="ECO:0000313" key="3">
    <source>
        <dbReference type="EMBL" id="MCY9595456.1"/>
    </source>
</evidence>
<dbReference type="GeneID" id="95374358"/>
<evidence type="ECO:0000259" key="2">
    <source>
        <dbReference type="PROSITE" id="PS51272"/>
    </source>
</evidence>
<dbReference type="InterPro" id="IPR001119">
    <property type="entry name" value="SLH_dom"/>
</dbReference>
<dbReference type="Proteomes" id="UP001527202">
    <property type="component" value="Unassembled WGS sequence"/>
</dbReference>
<feature type="signal peptide" evidence="1">
    <location>
        <begin position="1"/>
        <end position="28"/>
    </location>
</feature>
<evidence type="ECO:0000313" key="5">
    <source>
        <dbReference type="Proteomes" id="UP000288943"/>
    </source>
</evidence>
<protein>
    <submittedName>
        <fullName evidence="4">S-layer homology domain-containing protein</fullName>
    </submittedName>
</protein>
<name>A0A410WS34_9BACL</name>
<keyword evidence="1" id="KW-0732">Signal</keyword>
<feature type="chain" id="PRO_5019216194" evidence="1">
    <location>
        <begin position="29"/>
        <end position="344"/>
    </location>
</feature>
<dbReference type="Proteomes" id="UP000288943">
    <property type="component" value="Chromosome"/>
</dbReference>
<dbReference type="OrthoDB" id="2524484at2"/>
<proteinExistence type="predicted"/>
<organism evidence="4 5">
    <name type="scientific">Paenibacillus chitinolyticus</name>
    <dbReference type="NCBI Taxonomy" id="79263"/>
    <lineage>
        <taxon>Bacteria</taxon>
        <taxon>Bacillati</taxon>
        <taxon>Bacillota</taxon>
        <taxon>Bacilli</taxon>
        <taxon>Bacillales</taxon>
        <taxon>Paenibacillaceae</taxon>
        <taxon>Paenibacillus</taxon>
    </lineage>
</organism>
<gene>
    <name evidence="3" type="ORF">M5X16_06715</name>
    <name evidence="4" type="ORF">PC41400_05945</name>
</gene>
<reference evidence="3 6" key="2">
    <citation type="submission" date="2022-05" db="EMBL/GenBank/DDBJ databases">
        <title>Genome Sequencing of Bee-Associated Microbes.</title>
        <authorList>
            <person name="Dunlap C."/>
        </authorList>
    </citation>
    <scope>NUCLEOTIDE SEQUENCE [LARGE SCALE GENOMIC DNA]</scope>
    <source>
        <strain evidence="3 6">NRRL B-23120</strain>
    </source>
</reference>
<evidence type="ECO:0000256" key="1">
    <source>
        <dbReference type="SAM" id="SignalP"/>
    </source>
</evidence>
<reference evidence="4 5" key="1">
    <citation type="submission" date="2018-01" db="EMBL/GenBank/DDBJ databases">
        <title>The whole genome sequencing and assembly of Paenibacillus chitinolyticus KCCM 41400 strain.</title>
        <authorList>
            <person name="Kim J.-Y."/>
            <person name="Park M.-K."/>
            <person name="Lee Y.-J."/>
            <person name="Yi H."/>
            <person name="Bahn Y.-S."/>
            <person name="Kim J.F."/>
            <person name="Lee D.-W."/>
        </authorList>
    </citation>
    <scope>NUCLEOTIDE SEQUENCE [LARGE SCALE GENOMIC DNA]</scope>
    <source>
        <strain evidence="4 5">KCCM 41400</strain>
    </source>
</reference>
<accession>A0A410WS34</accession>
<evidence type="ECO:0000313" key="6">
    <source>
        <dbReference type="Proteomes" id="UP001527202"/>
    </source>
</evidence>
<dbReference type="KEGG" id="pchi:PC41400_05945"/>
<dbReference type="AlphaFoldDB" id="A0A410WS34"/>
<dbReference type="Pfam" id="PF00395">
    <property type="entry name" value="SLH"/>
    <property type="match status" value="2"/>
</dbReference>
<dbReference type="PROSITE" id="PS51272">
    <property type="entry name" value="SLH"/>
    <property type="match status" value="1"/>
</dbReference>
<feature type="domain" description="SLH" evidence="2">
    <location>
        <begin position="133"/>
        <end position="196"/>
    </location>
</feature>
<dbReference type="RefSeq" id="WP_042229757.1">
    <property type="nucleotide sequence ID" value="NZ_CP026520.1"/>
</dbReference>
<keyword evidence="6" id="KW-1185">Reference proteome</keyword>
<sequence length="344" mass="37946">MKRSFWKKSALAAGTALVLVTAASPASAHWLYEDIDGVPWAQDSLISTSQMRVIDGVSEKTFDPGAKVTGIQFVKMAVMANDPSYEPDLGSYAAWYGAYLNKAQAEIGLVDEAFQKTMLDPASRLEIVRVVSKLIQPEWRFKSVPDEDAVALCVKEGILQGRAEGDLALEAPVTRAEAAVLIDRVMEKTGKYGKRFDKPVVGVEGGAFVLNGLYLGQKAEEVTAILGTPFLKGQDELDGDAAEEYKNFYIAYYEGNASRIMYKAVDEKLQSGDVELPGAAVFKGFDSTYYYLEQSEEILMVKDQSTYLGFADGNFYFHVDNGGIQPYNEAARKLNDLFEKHKNK</sequence>
<evidence type="ECO:0000313" key="4">
    <source>
        <dbReference type="EMBL" id="QAV17229.1"/>
    </source>
</evidence>
<dbReference type="EMBL" id="JAMDMJ010000008">
    <property type="protein sequence ID" value="MCY9595456.1"/>
    <property type="molecule type" value="Genomic_DNA"/>
</dbReference>
<dbReference type="EMBL" id="CP026520">
    <property type="protein sequence ID" value="QAV17229.1"/>
    <property type="molecule type" value="Genomic_DNA"/>
</dbReference>